<reference evidence="1" key="1">
    <citation type="submission" date="2023-08" db="EMBL/GenBank/DDBJ databases">
        <authorList>
            <person name="Chen Y."/>
            <person name="Shah S."/>
            <person name="Dougan E. K."/>
            <person name="Thang M."/>
            <person name="Chan C."/>
        </authorList>
    </citation>
    <scope>NUCLEOTIDE SEQUENCE</scope>
</reference>
<dbReference type="AlphaFoldDB" id="A0AA36IY82"/>
<evidence type="ECO:0000313" key="1">
    <source>
        <dbReference type="EMBL" id="CAJ1395070.1"/>
    </source>
</evidence>
<dbReference type="EMBL" id="CAUJNA010003046">
    <property type="protein sequence ID" value="CAJ1395070.1"/>
    <property type="molecule type" value="Genomic_DNA"/>
</dbReference>
<comment type="caution">
    <text evidence="1">The sequence shown here is derived from an EMBL/GenBank/DDBJ whole genome shotgun (WGS) entry which is preliminary data.</text>
</comment>
<proteinExistence type="predicted"/>
<protein>
    <submittedName>
        <fullName evidence="1">Uncharacterized protein</fullName>
    </submittedName>
</protein>
<evidence type="ECO:0000313" key="2">
    <source>
        <dbReference type="Proteomes" id="UP001178507"/>
    </source>
</evidence>
<name>A0AA36IY82_9DINO</name>
<organism evidence="1 2">
    <name type="scientific">Effrenium voratum</name>
    <dbReference type="NCBI Taxonomy" id="2562239"/>
    <lineage>
        <taxon>Eukaryota</taxon>
        <taxon>Sar</taxon>
        <taxon>Alveolata</taxon>
        <taxon>Dinophyceae</taxon>
        <taxon>Suessiales</taxon>
        <taxon>Symbiodiniaceae</taxon>
        <taxon>Effrenium</taxon>
    </lineage>
</organism>
<dbReference type="Proteomes" id="UP001178507">
    <property type="component" value="Unassembled WGS sequence"/>
</dbReference>
<keyword evidence="2" id="KW-1185">Reference proteome</keyword>
<sequence>MKEFEFYLGAGSIWVILRSVKLDAKDLEMISSKLEGWIKALRQLRSAWRFARLQAVPQAAVPAGLLKMVRQLRGLARGRCVVLTADNVRELVAERLSRAEQLSSARLHVFEGQQCARGWLRQGDLRFVLAEDWQAVVQNLPSNLRDCLEKLATEKIGRKPWEHSPEFQAGAFLLHRLVTTDALAGAAVDEAVKAKSPGQFLSWVLARQIGQVTSS</sequence>
<accession>A0AA36IY82</accession>
<gene>
    <name evidence="1" type="ORF">EVOR1521_LOCUS19591</name>
</gene>